<evidence type="ECO:0000313" key="3">
    <source>
        <dbReference type="Proteomes" id="UP000324022"/>
    </source>
</evidence>
<dbReference type="EMBL" id="OOIN01000024">
    <property type="protein sequence ID" value="SPO28787.1"/>
    <property type="molecule type" value="Genomic_DNA"/>
</dbReference>
<feature type="compositionally biased region" description="Low complexity" evidence="1">
    <location>
        <begin position="438"/>
        <end position="448"/>
    </location>
</feature>
<evidence type="ECO:0000256" key="1">
    <source>
        <dbReference type="SAM" id="MobiDB-lite"/>
    </source>
</evidence>
<feature type="compositionally biased region" description="Basic and acidic residues" evidence="1">
    <location>
        <begin position="250"/>
        <end position="260"/>
    </location>
</feature>
<feature type="compositionally biased region" description="Polar residues" evidence="1">
    <location>
        <begin position="234"/>
        <end position="249"/>
    </location>
</feature>
<organism evidence="2 3">
    <name type="scientific">Ustilago trichophora</name>
    <dbReference type="NCBI Taxonomy" id="86804"/>
    <lineage>
        <taxon>Eukaryota</taxon>
        <taxon>Fungi</taxon>
        <taxon>Dikarya</taxon>
        <taxon>Basidiomycota</taxon>
        <taxon>Ustilaginomycotina</taxon>
        <taxon>Ustilaginomycetes</taxon>
        <taxon>Ustilaginales</taxon>
        <taxon>Ustilaginaceae</taxon>
        <taxon>Ustilago</taxon>
    </lineage>
</organism>
<feature type="compositionally biased region" description="Polar residues" evidence="1">
    <location>
        <begin position="322"/>
        <end position="337"/>
    </location>
</feature>
<feature type="compositionally biased region" description="Low complexity" evidence="1">
    <location>
        <begin position="489"/>
        <end position="511"/>
    </location>
</feature>
<accession>A0A5C3EGD1</accession>
<reference evidence="2 3" key="1">
    <citation type="submission" date="2018-03" db="EMBL/GenBank/DDBJ databases">
        <authorList>
            <person name="Guldener U."/>
        </authorList>
    </citation>
    <scope>NUCLEOTIDE SEQUENCE [LARGE SCALE GENOMIC DNA]</scope>
    <source>
        <strain evidence="2 3">NBRC100155</strain>
    </source>
</reference>
<feature type="compositionally biased region" description="Basic and acidic residues" evidence="1">
    <location>
        <begin position="414"/>
        <end position="426"/>
    </location>
</feature>
<sequence>MTNTDVEDVNLLEWSYELDRGFLKLPFRPLRSSTSDPASTFLYKLAHSSARNQLGFLLLDCDACTAFYEGISLRTANRRTQLAAAAAVATTTTAAASSTTAHLDSDENSPRLKAIVAAIHHALDPHTARNPSLKTKIDLETTRFSSSLSISVKSTNDQDERIFKTTFDLDPLDHASLSDLLSLHFVRPLLSLAAAFATNATSSFLGNTTSHNLITSDLLELLRRSALTQAGLPISTQFDADNPSQTTDLDSPRSKYERARPIASPTHTKNPKPFPLDFEIGSASSDEAFRLDSLDDHSDLLFFGPPGCFLPQTKHKAVYVDPNSNKRTKSTSPVPEQSSDDGDTTLTARLDSSVRPAYHASATLVDDNNNGQAPSTIGDQQHDSDTSEEESLPVLGSSIASMHPSSFVAAQSHLSKDVDRPERASETDISPESKGNKLLPSLRQTSPTLTPPPPSFNPTASQISPSRANAARDEQLRRRQEIARIKRGANAPPASSTSSVATSASARTAAPSRKRSRF</sequence>
<feature type="compositionally biased region" description="Polar residues" evidence="1">
    <location>
        <begin position="366"/>
        <end position="379"/>
    </location>
</feature>
<proteinExistence type="predicted"/>
<feature type="region of interest" description="Disordered" evidence="1">
    <location>
        <begin position="234"/>
        <end position="278"/>
    </location>
</feature>
<keyword evidence="3" id="KW-1185">Reference proteome</keyword>
<dbReference type="Proteomes" id="UP000324022">
    <property type="component" value="Unassembled WGS sequence"/>
</dbReference>
<evidence type="ECO:0000313" key="2">
    <source>
        <dbReference type="EMBL" id="SPO28787.1"/>
    </source>
</evidence>
<feature type="region of interest" description="Disordered" evidence="1">
    <location>
        <begin position="410"/>
        <end position="518"/>
    </location>
</feature>
<feature type="compositionally biased region" description="Basic and acidic residues" evidence="1">
    <location>
        <begin position="470"/>
        <end position="484"/>
    </location>
</feature>
<gene>
    <name evidence="2" type="ORF">UTRI_04665</name>
</gene>
<dbReference type="AlphaFoldDB" id="A0A5C3EGD1"/>
<feature type="region of interest" description="Disordered" evidence="1">
    <location>
        <begin position="321"/>
        <end position="347"/>
    </location>
</feature>
<protein>
    <submittedName>
        <fullName evidence="2">Uncharacterized protein</fullName>
    </submittedName>
</protein>
<dbReference type="OrthoDB" id="2556457at2759"/>
<name>A0A5C3EGD1_9BASI</name>
<feature type="region of interest" description="Disordered" evidence="1">
    <location>
        <begin position="362"/>
        <end position="392"/>
    </location>
</feature>